<comment type="caution">
    <text evidence="3">The sequence shown here is derived from an EMBL/GenBank/DDBJ whole genome shotgun (WGS) entry which is preliminary data.</text>
</comment>
<feature type="domain" description="F-box" evidence="1">
    <location>
        <begin position="15"/>
        <end position="51"/>
    </location>
</feature>
<sequence length="325" mass="36521">MENSDDSSLSSDLPIPNEISISCFALVPRRYYPALSLVSKPFCDLISSRELCVARSLEQGAEKVIYVALRLRLEETHCWYSLNQKPFKDESVLVPIPSFPRIPFWGSSVIAVGYEMYVFGGCVDGELTSNAFVVDCRFPCHTSRSLPSMRVARGCAATGIIDGKVYVMGGCEARSVDWIEVFDLETKTWESVSGPWNVELEKRWEIETALNRGWRVASCVIDDMLYSFGEKNHIYVYDPSTKVWSVLKGVEDLHEKYLWSRLANYGGKLAVLINVGDKGVTEIISTVIELERRQEGEFWGKILSSNRALALDVSSKIVKCLTVTI</sequence>
<feature type="domain" description="FKB95-like N-terminal Kelch" evidence="2">
    <location>
        <begin position="79"/>
        <end position="203"/>
    </location>
</feature>
<dbReference type="Pfam" id="PF25210">
    <property type="entry name" value="Kelch_FKB95"/>
    <property type="match status" value="1"/>
</dbReference>
<dbReference type="CDD" id="cd22152">
    <property type="entry name" value="F-box_AtAFR-like"/>
    <property type="match status" value="1"/>
</dbReference>
<dbReference type="EMBL" id="CACVBM020000555">
    <property type="protein sequence ID" value="CAA7020613.1"/>
    <property type="molecule type" value="Genomic_DNA"/>
</dbReference>
<dbReference type="Gene3D" id="2.120.10.80">
    <property type="entry name" value="Kelch-type beta propeller"/>
    <property type="match status" value="1"/>
</dbReference>
<dbReference type="OrthoDB" id="45365at2759"/>
<proteinExistence type="predicted"/>
<dbReference type="InterPro" id="IPR001810">
    <property type="entry name" value="F-box_dom"/>
</dbReference>
<name>A0A6D2HWI9_9BRAS</name>
<dbReference type="SUPFAM" id="SSF117281">
    <property type="entry name" value="Kelch motif"/>
    <property type="match status" value="1"/>
</dbReference>
<dbReference type="PANTHER" id="PTHR24414:SF70">
    <property type="entry name" value="F-BOX DOMAIN-CONTAINING PROTEIN"/>
    <property type="match status" value="1"/>
</dbReference>
<evidence type="ECO:0000313" key="3">
    <source>
        <dbReference type="EMBL" id="CAA7020613.1"/>
    </source>
</evidence>
<dbReference type="Proteomes" id="UP000467841">
    <property type="component" value="Unassembled WGS sequence"/>
</dbReference>
<evidence type="ECO:0000259" key="1">
    <source>
        <dbReference type="Pfam" id="PF00646"/>
    </source>
</evidence>
<protein>
    <recommendedName>
        <fullName evidence="5">F-box domain-containing protein</fullName>
    </recommendedName>
</protein>
<evidence type="ECO:0000259" key="2">
    <source>
        <dbReference type="Pfam" id="PF25210"/>
    </source>
</evidence>
<evidence type="ECO:0000313" key="4">
    <source>
        <dbReference type="Proteomes" id="UP000467841"/>
    </source>
</evidence>
<organism evidence="3 4">
    <name type="scientific">Microthlaspi erraticum</name>
    <dbReference type="NCBI Taxonomy" id="1685480"/>
    <lineage>
        <taxon>Eukaryota</taxon>
        <taxon>Viridiplantae</taxon>
        <taxon>Streptophyta</taxon>
        <taxon>Embryophyta</taxon>
        <taxon>Tracheophyta</taxon>
        <taxon>Spermatophyta</taxon>
        <taxon>Magnoliopsida</taxon>
        <taxon>eudicotyledons</taxon>
        <taxon>Gunneridae</taxon>
        <taxon>Pentapetalae</taxon>
        <taxon>rosids</taxon>
        <taxon>malvids</taxon>
        <taxon>Brassicales</taxon>
        <taxon>Brassicaceae</taxon>
        <taxon>Coluteocarpeae</taxon>
        <taxon>Microthlaspi</taxon>
    </lineage>
</organism>
<reference evidence="3" key="1">
    <citation type="submission" date="2020-01" db="EMBL/GenBank/DDBJ databases">
        <authorList>
            <person name="Mishra B."/>
        </authorList>
    </citation>
    <scope>NUCLEOTIDE SEQUENCE [LARGE SCALE GENOMIC DNA]</scope>
</reference>
<dbReference type="AlphaFoldDB" id="A0A6D2HWI9"/>
<dbReference type="InterPro" id="IPR015915">
    <property type="entry name" value="Kelch-typ_b-propeller"/>
</dbReference>
<evidence type="ECO:0008006" key="5">
    <source>
        <dbReference type="Google" id="ProtNLM"/>
    </source>
</evidence>
<gene>
    <name evidence="3" type="ORF">MERR_LOCUS7848</name>
</gene>
<keyword evidence="4" id="KW-1185">Reference proteome</keyword>
<dbReference type="Pfam" id="PF00646">
    <property type="entry name" value="F-box"/>
    <property type="match status" value="1"/>
</dbReference>
<dbReference type="InterPro" id="IPR050354">
    <property type="entry name" value="F-box/kelch-repeat_ARATH"/>
</dbReference>
<accession>A0A6D2HWI9</accession>
<dbReference type="InterPro" id="IPR057499">
    <property type="entry name" value="Kelch_FKB95"/>
</dbReference>
<dbReference type="PANTHER" id="PTHR24414">
    <property type="entry name" value="F-BOX/KELCH-REPEAT PROTEIN SKIP4"/>
    <property type="match status" value="1"/>
</dbReference>